<dbReference type="EMBL" id="CP017479">
    <property type="protein sequence ID" value="AOW11130.1"/>
    <property type="molecule type" value="Genomic_DNA"/>
</dbReference>
<evidence type="ECO:0000256" key="1">
    <source>
        <dbReference type="ARBA" id="ARBA00022441"/>
    </source>
</evidence>
<dbReference type="SUPFAM" id="SSF117281">
    <property type="entry name" value="Kelch motif"/>
    <property type="match status" value="1"/>
</dbReference>
<dbReference type="Gene3D" id="2.120.10.80">
    <property type="entry name" value="Kelch-type beta propeller"/>
    <property type="match status" value="1"/>
</dbReference>
<dbReference type="RefSeq" id="WP_035633174.1">
    <property type="nucleotide sequence ID" value="NZ_CP017479.1"/>
</dbReference>
<evidence type="ECO:0000313" key="4">
    <source>
        <dbReference type="EMBL" id="AOW11130.1"/>
    </source>
</evidence>
<dbReference type="Gene3D" id="2.60.40.1120">
    <property type="entry name" value="Carboxypeptidase-like, regulatory domain"/>
    <property type="match status" value="1"/>
</dbReference>
<gene>
    <name evidence="4" type="ORF">EM308_17495</name>
</gene>
<sequence length="449" mass="51805">MKTVILFLLFFPAISIAQNSIGTVIGKKSNLPIEGVNITIKPFNSTTTTDKAGKFKLEKITELQKIDTLYFSHIGYTTKKISFNEFEKNEFTIFLDEQTELLDEVALSFSQNKQLKSKISYTKLAPLKYAISNFGSVLKDNKIYVIGGDASFKRDAWKKLQYENPDPTLTDFINELKYPNSAQMYKGNIMVYDIENDRWDVSKIKFRKRAYHNLNEYNNKIYVIGGKSISANGLFEYLDNKIEVFDINRQTITIDNTNPHQAAEFASFTYKNNLIVMGGSIKMSQKGIKQYTDKVHSYDFDSGYWYELESMPIAKETTGILIKDKIFLFGGFNGNPLSIIESFDLVTEKWQTEGNMFCTLSSPAIGSNNDLIYLFENEKIYTYNIYSKELKEYLINLPMKASKLFFLNEKLYLLGGYIENYYSKFPSPNLYSIDINEFKNTKPNRMIIL</sequence>
<feature type="signal peptide" evidence="3">
    <location>
        <begin position="1"/>
        <end position="17"/>
    </location>
</feature>
<dbReference type="InterPro" id="IPR051746">
    <property type="entry name" value="Kelch_domain_containing_8"/>
</dbReference>
<dbReference type="PANTHER" id="PTHR46260">
    <property type="entry name" value="RING-TYPE DOMAIN-CONTAINING PROTEIN"/>
    <property type="match status" value="1"/>
</dbReference>
<evidence type="ECO:0000313" key="5">
    <source>
        <dbReference type="Proteomes" id="UP000175968"/>
    </source>
</evidence>
<keyword evidence="2" id="KW-0677">Repeat</keyword>
<protein>
    <submittedName>
        <fullName evidence="4">Galactose oxidase</fullName>
    </submittedName>
</protein>
<dbReference type="KEGG" id="fgl:EM308_17495"/>
<keyword evidence="5" id="KW-1185">Reference proteome</keyword>
<evidence type="ECO:0000256" key="3">
    <source>
        <dbReference type="SAM" id="SignalP"/>
    </source>
</evidence>
<keyword evidence="1" id="KW-0880">Kelch repeat</keyword>
<name>A0AAC9I7B5_9FLAO</name>
<dbReference type="SUPFAM" id="SSF49464">
    <property type="entry name" value="Carboxypeptidase regulatory domain-like"/>
    <property type="match status" value="1"/>
</dbReference>
<dbReference type="Pfam" id="PF24681">
    <property type="entry name" value="Kelch_KLHDC2_KLHL20_DRC7"/>
    <property type="match status" value="1"/>
</dbReference>
<reference evidence="4 5" key="1">
    <citation type="submission" date="2016-10" db="EMBL/GenBank/DDBJ databases">
        <title>Flavobacterium gilvum sp. nov., isolated from stream water.</title>
        <authorList>
            <person name="Shin S.-K."/>
            <person name="Cho Y.-J."/>
            <person name="Yi H."/>
        </authorList>
    </citation>
    <scope>NUCLEOTIDE SEQUENCE [LARGE SCALE GENOMIC DNA]</scope>
    <source>
        <strain evidence="4 5">EM1308</strain>
    </source>
</reference>
<accession>A0AAC9I7B5</accession>
<feature type="chain" id="PRO_5041965354" evidence="3">
    <location>
        <begin position="18"/>
        <end position="449"/>
    </location>
</feature>
<evidence type="ECO:0000256" key="2">
    <source>
        <dbReference type="ARBA" id="ARBA00022737"/>
    </source>
</evidence>
<dbReference type="Pfam" id="PF13715">
    <property type="entry name" value="CarbopepD_reg_2"/>
    <property type="match status" value="1"/>
</dbReference>
<dbReference type="Proteomes" id="UP000175968">
    <property type="component" value="Chromosome"/>
</dbReference>
<dbReference type="SMART" id="SM00612">
    <property type="entry name" value="Kelch"/>
    <property type="match status" value="1"/>
</dbReference>
<dbReference type="PANTHER" id="PTHR46260:SF3">
    <property type="entry name" value="RING-TYPE DOMAIN-CONTAINING PROTEIN"/>
    <property type="match status" value="1"/>
</dbReference>
<organism evidence="4 5">
    <name type="scientific">Flavobacterium gilvum</name>
    <dbReference type="NCBI Taxonomy" id="1492737"/>
    <lineage>
        <taxon>Bacteria</taxon>
        <taxon>Pseudomonadati</taxon>
        <taxon>Bacteroidota</taxon>
        <taxon>Flavobacteriia</taxon>
        <taxon>Flavobacteriales</taxon>
        <taxon>Flavobacteriaceae</taxon>
        <taxon>Flavobacterium</taxon>
    </lineage>
</organism>
<dbReference type="InterPro" id="IPR015915">
    <property type="entry name" value="Kelch-typ_b-propeller"/>
</dbReference>
<dbReference type="AlphaFoldDB" id="A0AAC9I7B5"/>
<dbReference type="InterPro" id="IPR008969">
    <property type="entry name" value="CarboxyPept-like_regulatory"/>
</dbReference>
<dbReference type="InterPro" id="IPR006652">
    <property type="entry name" value="Kelch_1"/>
</dbReference>
<proteinExistence type="predicted"/>
<keyword evidence="3" id="KW-0732">Signal</keyword>